<dbReference type="EMBL" id="MBLM01000142">
    <property type="protein sequence ID" value="OHV31683.1"/>
    <property type="molecule type" value="Genomic_DNA"/>
</dbReference>
<proteinExistence type="predicted"/>
<reference evidence="3" key="1">
    <citation type="submission" date="2016-07" db="EMBL/GenBank/DDBJ databases">
        <title>Sequence Frankia sp. strain CcI1.17.</title>
        <authorList>
            <person name="Ghodhbane-Gtari F."/>
            <person name="Swanson E."/>
            <person name="Gueddou A."/>
            <person name="Morris K."/>
            <person name="Hezbri K."/>
            <person name="Ktari A."/>
            <person name="Nouioui I."/>
            <person name="Abebe-Akele F."/>
            <person name="Simpson S."/>
            <person name="Thomas K."/>
            <person name="Gtari M."/>
            <person name="Tisa L.S."/>
            <person name="Hurst S."/>
        </authorList>
    </citation>
    <scope>NUCLEOTIDE SEQUENCE [LARGE SCALE GENOMIC DNA]</scope>
    <source>
        <strain evidence="3">Cc1.17</strain>
    </source>
</reference>
<name>A0A1S1QA11_9ACTN</name>
<evidence type="ECO:0000313" key="2">
    <source>
        <dbReference type="EMBL" id="OHV31683.1"/>
    </source>
</evidence>
<feature type="region of interest" description="Disordered" evidence="1">
    <location>
        <begin position="29"/>
        <end position="59"/>
    </location>
</feature>
<gene>
    <name evidence="2" type="ORF">CC117_25460</name>
</gene>
<feature type="compositionally biased region" description="Basic residues" evidence="1">
    <location>
        <begin position="44"/>
        <end position="59"/>
    </location>
</feature>
<dbReference type="AlphaFoldDB" id="A0A1S1QA11"/>
<keyword evidence="3" id="KW-1185">Reference proteome</keyword>
<comment type="caution">
    <text evidence="2">The sequence shown here is derived from an EMBL/GenBank/DDBJ whole genome shotgun (WGS) entry which is preliminary data.</text>
</comment>
<sequence length="59" mass="6463">MVELGILIPLVDSPNILAGQRVALASAGPADVEYPHIPGQPDRQRKRTTVNRIHKTHQS</sequence>
<evidence type="ECO:0000313" key="3">
    <source>
        <dbReference type="Proteomes" id="UP000179627"/>
    </source>
</evidence>
<evidence type="ECO:0000256" key="1">
    <source>
        <dbReference type="SAM" id="MobiDB-lite"/>
    </source>
</evidence>
<dbReference type="Proteomes" id="UP000179627">
    <property type="component" value="Unassembled WGS sequence"/>
</dbReference>
<accession>A0A1S1QA11</accession>
<protein>
    <submittedName>
        <fullName evidence="2">Uncharacterized protein</fullName>
    </submittedName>
</protein>
<organism evidence="2 3">
    <name type="scientific">Parafrankia colletiae</name>
    <dbReference type="NCBI Taxonomy" id="573497"/>
    <lineage>
        <taxon>Bacteria</taxon>
        <taxon>Bacillati</taxon>
        <taxon>Actinomycetota</taxon>
        <taxon>Actinomycetes</taxon>
        <taxon>Frankiales</taxon>
        <taxon>Frankiaceae</taxon>
        <taxon>Parafrankia</taxon>
    </lineage>
</organism>